<dbReference type="InterPro" id="IPR014305">
    <property type="entry name" value="RNA_pol_sigma-G_actinobac"/>
</dbReference>
<dbReference type="InterPro" id="IPR013325">
    <property type="entry name" value="RNA_pol_sigma_r2"/>
</dbReference>
<comment type="caution">
    <text evidence="11">The sequence shown here is derived from an EMBL/GenBank/DDBJ whole genome shotgun (WGS) entry which is preliminary data.</text>
</comment>
<dbReference type="InterPro" id="IPR037401">
    <property type="entry name" value="SnoaL-like"/>
</dbReference>
<dbReference type="InterPro" id="IPR036388">
    <property type="entry name" value="WH-like_DNA-bd_sf"/>
</dbReference>
<dbReference type="PANTHER" id="PTHR43133">
    <property type="entry name" value="RNA POLYMERASE ECF-TYPE SIGMA FACTO"/>
    <property type="match status" value="1"/>
</dbReference>
<feature type="domain" description="SnoaL-like" evidence="10">
    <location>
        <begin position="297"/>
        <end position="405"/>
    </location>
</feature>
<keyword evidence="6 7" id="KW-0804">Transcription</keyword>
<dbReference type="Gene3D" id="1.10.1740.10">
    <property type="match status" value="1"/>
</dbReference>
<dbReference type="SUPFAM" id="SSF88946">
    <property type="entry name" value="Sigma2 domain of RNA polymerase sigma factors"/>
    <property type="match status" value="1"/>
</dbReference>
<sequence length="424" mass="46858">MRLTTRTAYTGNDIAAPLDAPDAPAPWSPRFDQVLDLLVEGIRISPAREGPCPGEQVAGRARSAGGYRRTRHCRRTRGVAVEDGVTAAPADDGAFGALLERHRWELRVHCYRMLGSYDDAEDVVQEAFLRAWRGRETYEGRSTFRAWLYRIATNACLDLIDRDRRRASPHRVPPLVGSDAATAPPADVPWLQPVPDRLLEPVSHEAEPAAAAVARETVELAFLVAIQQLPARQRAVLITRDVLGWPAAETAALLETSVASVKSALQRARATLRRHLPPRRDEWAASGEPDAGERALLRRYVEAHQRADLDALAGLLAEDVRVTMPPHPAWLAGRDALVALTGQVFDRGSPLYHGRWRGVPTRANLQPAVAYYAQYPTAEETRDLTGEYRAQVLDVLRIDGGRVTAITSFEPRRFEAFGLPLVLP</sequence>
<accession>A0A4R6V7B7</accession>
<dbReference type="SUPFAM" id="SSF54427">
    <property type="entry name" value="NTF2-like"/>
    <property type="match status" value="1"/>
</dbReference>
<dbReference type="InterPro" id="IPR013324">
    <property type="entry name" value="RNA_pol_sigma_r3/r4-like"/>
</dbReference>
<protein>
    <recommendedName>
        <fullName evidence="7">RNA polymerase sigma factor</fullName>
    </recommendedName>
</protein>
<dbReference type="Pfam" id="PF12680">
    <property type="entry name" value="SnoaL_2"/>
    <property type="match status" value="1"/>
</dbReference>
<evidence type="ECO:0000256" key="5">
    <source>
        <dbReference type="ARBA" id="ARBA00023125"/>
    </source>
</evidence>
<organism evidence="11 12">
    <name type="scientific">Actinorugispora endophytica</name>
    <dbReference type="NCBI Taxonomy" id="1605990"/>
    <lineage>
        <taxon>Bacteria</taxon>
        <taxon>Bacillati</taxon>
        <taxon>Actinomycetota</taxon>
        <taxon>Actinomycetes</taxon>
        <taxon>Streptosporangiales</taxon>
        <taxon>Nocardiopsidaceae</taxon>
        <taxon>Actinorugispora</taxon>
    </lineage>
</organism>
<comment type="similarity">
    <text evidence="1 7">Belongs to the sigma-70 factor family. ECF subfamily.</text>
</comment>
<dbReference type="Gene3D" id="3.10.450.50">
    <property type="match status" value="1"/>
</dbReference>
<dbReference type="AlphaFoldDB" id="A0A4R6V7B7"/>
<keyword evidence="5 7" id="KW-0238">DNA-binding</keyword>
<feature type="domain" description="RNA polymerase sigma-70 region 2" evidence="8">
    <location>
        <begin position="98"/>
        <end position="165"/>
    </location>
</feature>
<feature type="domain" description="RNA polymerase sigma factor 70 region 4 type 2" evidence="9">
    <location>
        <begin position="221"/>
        <end position="272"/>
    </location>
</feature>
<dbReference type="NCBIfam" id="NF006089">
    <property type="entry name" value="PRK08241.1"/>
    <property type="match status" value="1"/>
</dbReference>
<dbReference type="GO" id="GO:0006352">
    <property type="term" value="P:DNA-templated transcription initiation"/>
    <property type="evidence" value="ECO:0007669"/>
    <property type="project" value="InterPro"/>
</dbReference>
<evidence type="ECO:0000256" key="2">
    <source>
        <dbReference type="ARBA" id="ARBA00011344"/>
    </source>
</evidence>
<dbReference type="InterPro" id="IPR000838">
    <property type="entry name" value="RNA_pol_sigma70_ECF_CS"/>
</dbReference>
<dbReference type="Pfam" id="PF04542">
    <property type="entry name" value="Sigma70_r2"/>
    <property type="match status" value="1"/>
</dbReference>
<dbReference type="GO" id="GO:0016987">
    <property type="term" value="F:sigma factor activity"/>
    <property type="evidence" value="ECO:0007669"/>
    <property type="project" value="UniProtKB-KW"/>
</dbReference>
<keyword evidence="12" id="KW-1185">Reference proteome</keyword>
<dbReference type="InterPro" id="IPR039425">
    <property type="entry name" value="RNA_pol_sigma-70-like"/>
</dbReference>
<dbReference type="EMBL" id="SNYN01000001">
    <property type="protein sequence ID" value="TDQ54989.1"/>
    <property type="molecule type" value="Genomic_DNA"/>
</dbReference>
<evidence type="ECO:0000256" key="3">
    <source>
        <dbReference type="ARBA" id="ARBA00023015"/>
    </source>
</evidence>
<evidence type="ECO:0000259" key="8">
    <source>
        <dbReference type="Pfam" id="PF04542"/>
    </source>
</evidence>
<dbReference type="GO" id="GO:0006950">
    <property type="term" value="P:response to stress"/>
    <property type="evidence" value="ECO:0007669"/>
    <property type="project" value="UniProtKB-ARBA"/>
</dbReference>
<name>A0A4R6V7B7_9ACTN</name>
<proteinExistence type="inferred from homology"/>
<dbReference type="InterPro" id="IPR014284">
    <property type="entry name" value="RNA_pol_sigma-70_dom"/>
</dbReference>
<dbReference type="CDD" id="cd06171">
    <property type="entry name" value="Sigma70_r4"/>
    <property type="match status" value="1"/>
</dbReference>
<dbReference type="GO" id="GO:0003677">
    <property type="term" value="F:DNA binding"/>
    <property type="evidence" value="ECO:0007669"/>
    <property type="project" value="UniProtKB-KW"/>
</dbReference>
<dbReference type="Pfam" id="PF08281">
    <property type="entry name" value="Sigma70_r4_2"/>
    <property type="match status" value="1"/>
</dbReference>
<dbReference type="InterPro" id="IPR013249">
    <property type="entry name" value="RNA_pol_sigma70_r4_t2"/>
</dbReference>
<evidence type="ECO:0000259" key="9">
    <source>
        <dbReference type="Pfam" id="PF08281"/>
    </source>
</evidence>
<dbReference type="InterPro" id="IPR032710">
    <property type="entry name" value="NTF2-like_dom_sf"/>
</dbReference>
<dbReference type="RefSeq" id="WP_341770502.1">
    <property type="nucleotide sequence ID" value="NZ_SNYN01000001.1"/>
</dbReference>
<keyword evidence="3 7" id="KW-0805">Transcription regulation</keyword>
<evidence type="ECO:0000256" key="7">
    <source>
        <dbReference type="RuleBase" id="RU000716"/>
    </source>
</evidence>
<dbReference type="SUPFAM" id="SSF88659">
    <property type="entry name" value="Sigma3 and sigma4 domains of RNA polymerase sigma factors"/>
    <property type="match status" value="1"/>
</dbReference>
<dbReference type="PROSITE" id="PS01063">
    <property type="entry name" value="SIGMA70_ECF"/>
    <property type="match status" value="1"/>
</dbReference>
<evidence type="ECO:0000256" key="1">
    <source>
        <dbReference type="ARBA" id="ARBA00010641"/>
    </source>
</evidence>
<dbReference type="InterPro" id="IPR007627">
    <property type="entry name" value="RNA_pol_sigma70_r2"/>
</dbReference>
<keyword evidence="4 7" id="KW-0731">Sigma factor</keyword>
<dbReference type="NCBIfam" id="TIGR02937">
    <property type="entry name" value="sigma70-ECF"/>
    <property type="match status" value="1"/>
</dbReference>
<evidence type="ECO:0000256" key="6">
    <source>
        <dbReference type="ARBA" id="ARBA00023163"/>
    </source>
</evidence>
<evidence type="ECO:0000313" key="11">
    <source>
        <dbReference type="EMBL" id="TDQ54989.1"/>
    </source>
</evidence>
<comment type="subunit">
    <text evidence="2">Interacts transiently with the RNA polymerase catalytic core formed by RpoA, RpoB, RpoC and RpoZ (2 alpha, 1 beta, 1 beta' and 1 omega subunit) to form the RNA polymerase holoenzyme that can initiate transcription.</text>
</comment>
<dbReference type="NCBIfam" id="TIGR02960">
    <property type="entry name" value="SigX5"/>
    <property type="match status" value="1"/>
</dbReference>
<evidence type="ECO:0000256" key="4">
    <source>
        <dbReference type="ARBA" id="ARBA00023082"/>
    </source>
</evidence>
<reference evidence="11 12" key="1">
    <citation type="submission" date="2019-03" db="EMBL/GenBank/DDBJ databases">
        <title>Genomic Encyclopedia of Type Strains, Phase IV (KMG-IV): sequencing the most valuable type-strain genomes for metagenomic binning, comparative biology and taxonomic classification.</title>
        <authorList>
            <person name="Goeker M."/>
        </authorList>
    </citation>
    <scope>NUCLEOTIDE SEQUENCE [LARGE SCALE GENOMIC DNA]</scope>
    <source>
        <strain evidence="11 12">DSM 46770</strain>
    </source>
</reference>
<evidence type="ECO:0000259" key="10">
    <source>
        <dbReference type="Pfam" id="PF12680"/>
    </source>
</evidence>
<dbReference type="Gene3D" id="1.10.10.10">
    <property type="entry name" value="Winged helix-like DNA-binding domain superfamily/Winged helix DNA-binding domain"/>
    <property type="match status" value="1"/>
</dbReference>
<dbReference type="PANTHER" id="PTHR43133:SF65">
    <property type="entry name" value="ECF RNA POLYMERASE SIGMA FACTOR SIGG"/>
    <property type="match status" value="1"/>
</dbReference>
<evidence type="ECO:0000313" key="12">
    <source>
        <dbReference type="Proteomes" id="UP000295281"/>
    </source>
</evidence>
<gene>
    <name evidence="11" type="ORF">EV190_101310</name>
</gene>
<dbReference type="Proteomes" id="UP000295281">
    <property type="component" value="Unassembled WGS sequence"/>
</dbReference>